<organism evidence="1">
    <name type="scientific">Arundo donax</name>
    <name type="common">Giant reed</name>
    <name type="synonym">Donax arundinaceus</name>
    <dbReference type="NCBI Taxonomy" id="35708"/>
    <lineage>
        <taxon>Eukaryota</taxon>
        <taxon>Viridiplantae</taxon>
        <taxon>Streptophyta</taxon>
        <taxon>Embryophyta</taxon>
        <taxon>Tracheophyta</taxon>
        <taxon>Spermatophyta</taxon>
        <taxon>Magnoliopsida</taxon>
        <taxon>Liliopsida</taxon>
        <taxon>Poales</taxon>
        <taxon>Poaceae</taxon>
        <taxon>PACMAD clade</taxon>
        <taxon>Arundinoideae</taxon>
        <taxon>Arundineae</taxon>
        <taxon>Arundo</taxon>
    </lineage>
</organism>
<sequence>MNTQHRLPLWGPFEEGGVQISS</sequence>
<reference evidence="1" key="2">
    <citation type="journal article" date="2015" name="Data Brief">
        <title>Shoot transcriptome of the giant reed, Arundo donax.</title>
        <authorList>
            <person name="Barrero R.A."/>
            <person name="Guerrero F.D."/>
            <person name="Moolhuijzen P."/>
            <person name="Goolsby J.A."/>
            <person name="Tidwell J."/>
            <person name="Bellgard S.E."/>
            <person name="Bellgard M.I."/>
        </authorList>
    </citation>
    <scope>NUCLEOTIDE SEQUENCE</scope>
    <source>
        <tissue evidence="1">Shoot tissue taken approximately 20 cm above the soil surface</tissue>
    </source>
</reference>
<evidence type="ECO:0000313" key="1">
    <source>
        <dbReference type="EMBL" id="JAD22540.1"/>
    </source>
</evidence>
<reference evidence="1" key="1">
    <citation type="submission" date="2014-09" db="EMBL/GenBank/DDBJ databases">
        <authorList>
            <person name="Magalhaes I.L.F."/>
            <person name="Oliveira U."/>
            <person name="Santos F.R."/>
            <person name="Vidigal T.H.D.A."/>
            <person name="Brescovit A.D."/>
            <person name="Santos A.J."/>
        </authorList>
    </citation>
    <scope>NUCLEOTIDE SEQUENCE</scope>
    <source>
        <tissue evidence="1">Shoot tissue taken approximately 20 cm above the soil surface</tissue>
    </source>
</reference>
<proteinExistence type="predicted"/>
<accession>A0A0A8YAR0</accession>
<dbReference type="EMBL" id="GBRH01275355">
    <property type="protein sequence ID" value="JAD22540.1"/>
    <property type="molecule type" value="Transcribed_RNA"/>
</dbReference>
<protein>
    <submittedName>
        <fullName evidence="1">Uncharacterized protein</fullName>
    </submittedName>
</protein>
<name>A0A0A8YAR0_ARUDO</name>
<dbReference type="AlphaFoldDB" id="A0A0A8YAR0"/>